<feature type="compositionally biased region" description="Acidic residues" evidence="1">
    <location>
        <begin position="82"/>
        <end position="96"/>
    </location>
</feature>
<evidence type="ECO:0000313" key="2">
    <source>
        <dbReference type="EMBL" id="KZO98549.1"/>
    </source>
</evidence>
<dbReference type="AlphaFoldDB" id="A0A167P9F8"/>
<proteinExistence type="predicted"/>
<protein>
    <submittedName>
        <fullName evidence="2">Uncharacterized protein</fullName>
    </submittedName>
</protein>
<feature type="region of interest" description="Disordered" evidence="1">
    <location>
        <begin position="1"/>
        <end position="96"/>
    </location>
</feature>
<keyword evidence="3" id="KW-1185">Reference proteome</keyword>
<organism evidence="2 3">
    <name type="scientific">Calocera viscosa (strain TUFC12733)</name>
    <dbReference type="NCBI Taxonomy" id="1330018"/>
    <lineage>
        <taxon>Eukaryota</taxon>
        <taxon>Fungi</taxon>
        <taxon>Dikarya</taxon>
        <taxon>Basidiomycota</taxon>
        <taxon>Agaricomycotina</taxon>
        <taxon>Dacrymycetes</taxon>
        <taxon>Dacrymycetales</taxon>
        <taxon>Dacrymycetaceae</taxon>
        <taxon>Calocera</taxon>
    </lineage>
</organism>
<name>A0A167P9F8_CALVF</name>
<sequence>MGHRSKKSSGKRRSALRGSRRAQSASITNDSYEANETISSTRAHDPPHPVANPDVDGCEPAVALGPAVIGVTTEPQSRPSEDERESGEQPAEDDGDLAQDLMDDFLQEELGILVDTLEDRLRLTMILDARALHEWEEARSHGVTGLVRPMTMLDRIWAYADSVNDTSRHSVSAGGPMADRRPSTNGILWGMRAPSGGSIQAHPGGTSRA</sequence>
<gene>
    <name evidence="2" type="ORF">CALVIDRAFT_562004</name>
</gene>
<evidence type="ECO:0000256" key="1">
    <source>
        <dbReference type="SAM" id="MobiDB-lite"/>
    </source>
</evidence>
<accession>A0A167P9F8</accession>
<reference evidence="2 3" key="1">
    <citation type="journal article" date="2016" name="Mol. Biol. Evol.">
        <title>Comparative Genomics of Early-Diverging Mushroom-Forming Fungi Provides Insights into the Origins of Lignocellulose Decay Capabilities.</title>
        <authorList>
            <person name="Nagy L.G."/>
            <person name="Riley R."/>
            <person name="Tritt A."/>
            <person name="Adam C."/>
            <person name="Daum C."/>
            <person name="Floudas D."/>
            <person name="Sun H."/>
            <person name="Yadav J.S."/>
            <person name="Pangilinan J."/>
            <person name="Larsson K.H."/>
            <person name="Matsuura K."/>
            <person name="Barry K."/>
            <person name="Labutti K."/>
            <person name="Kuo R."/>
            <person name="Ohm R.A."/>
            <person name="Bhattacharya S.S."/>
            <person name="Shirouzu T."/>
            <person name="Yoshinaga Y."/>
            <person name="Martin F.M."/>
            <person name="Grigoriev I.V."/>
            <person name="Hibbett D.S."/>
        </authorList>
    </citation>
    <scope>NUCLEOTIDE SEQUENCE [LARGE SCALE GENOMIC DNA]</scope>
    <source>
        <strain evidence="2 3">TUFC12733</strain>
    </source>
</reference>
<evidence type="ECO:0000313" key="3">
    <source>
        <dbReference type="Proteomes" id="UP000076738"/>
    </source>
</evidence>
<dbReference type="EMBL" id="KV417275">
    <property type="protein sequence ID" value="KZO98549.1"/>
    <property type="molecule type" value="Genomic_DNA"/>
</dbReference>
<feature type="compositionally biased region" description="Basic residues" evidence="1">
    <location>
        <begin position="1"/>
        <end position="20"/>
    </location>
</feature>
<dbReference type="OrthoDB" id="10621320at2759"/>
<dbReference type="Proteomes" id="UP000076738">
    <property type="component" value="Unassembled WGS sequence"/>
</dbReference>
<feature type="compositionally biased region" description="Polar residues" evidence="1">
    <location>
        <begin position="27"/>
        <end position="41"/>
    </location>
</feature>